<dbReference type="GO" id="GO:0000287">
    <property type="term" value="F:magnesium ion binding"/>
    <property type="evidence" value="ECO:0007669"/>
    <property type="project" value="InterPro"/>
</dbReference>
<dbReference type="Gene3D" id="3.20.20.120">
    <property type="entry name" value="Enolase-like C-terminal domain"/>
    <property type="match status" value="1"/>
</dbReference>
<feature type="domain" description="Enolase N-terminal" evidence="8">
    <location>
        <begin position="1"/>
        <end position="69"/>
    </location>
</feature>
<dbReference type="GO" id="GO:0000015">
    <property type="term" value="C:phosphopyruvate hydratase complex"/>
    <property type="evidence" value="ECO:0007669"/>
    <property type="project" value="InterPro"/>
</dbReference>
<dbReference type="InterPro" id="IPR036849">
    <property type="entry name" value="Enolase-like_C_sf"/>
</dbReference>
<evidence type="ECO:0000259" key="7">
    <source>
        <dbReference type="SMART" id="SM01192"/>
    </source>
</evidence>
<dbReference type="UniPathway" id="UPA00109">
    <property type="reaction ID" value="UER00187"/>
</dbReference>
<feature type="domain" description="Enolase C-terminal TIM barrel" evidence="7">
    <location>
        <begin position="72"/>
        <end position="225"/>
    </location>
</feature>
<dbReference type="EMBL" id="UINC01082188">
    <property type="protein sequence ID" value="SVC26727.1"/>
    <property type="molecule type" value="Genomic_DNA"/>
</dbReference>
<evidence type="ECO:0000256" key="1">
    <source>
        <dbReference type="ARBA" id="ARBA00005031"/>
    </source>
</evidence>
<keyword evidence="6" id="KW-0456">Lyase</keyword>
<evidence type="ECO:0000256" key="3">
    <source>
        <dbReference type="ARBA" id="ARBA00012058"/>
    </source>
</evidence>
<evidence type="ECO:0000256" key="4">
    <source>
        <dbReference type="ARBA" id="ARBA00022842"/>
    </source>
</evidence>
<dbReference type="Pfam" id="PF00113">
    <property type="entry name" value="Enolase_C"/>
    <property type="match status" value="1"/>
</dbReference>
<accession>A0A382KVB5</accession>
<dbReference type="SMART" id="SM01192">
    <property type="entry name" value="Enolase_C"/>
    <property type="match status" value="1"/>
</dbReference>
<dbReference type="Pfam" id="PF03952">
    <property type="entry name" value="Enolase_N"/>
    <property type="match status" value="1"/>
</dbReference>
<evidence type="ECO:0000259" key="8">
    <source>
        <dbReference type="SMART" id="SM01193"/>
    </source>
</evidence>
<dbReference type="GO" id="GO:0006096">
    <property type="term" value="P:glycolytic process"/>
    <property type="evidence" value="ECO:0007669"/>
    <property type="project" value="UniProtKB-UniPathway"/>
</dbReference>
<dbReference type="SUPFAM" id="SSF51604">
    <property type="entry name" value="Enolase C-terminal domain-like"/>
    <property type="match status" value="1"/>
</dbReference>
<evidence type="ECO:0000313" key="9">
    <source>
        <dbReference type="EMBL" id="SVC26727.1"/>
    </source>
</evidence>
<keyword evidence="4" id="KW-0460">Magnesium</keyword>
<dbReference type="InterPro" id="IPR020811">
    <property type="entry name" value="Enolase_N"/>
</dbReference>
<gene>
    <name evidence="9" type="ORF">METZ01_LOCUS279581</name>
</gene>
<proteinExistence type="inferred from homology"/>
<dbReference type="PANTHER" id="PTHR11902:SF1">
    <property type="entry name" value="ENOLASE"/>
    <property type="match status" value="1"/>
</dbReference>
<dbReference type="SUPFAM" id="SSF54826">
    <property type="entry name" value="Enolase N-terminal domain-like"/>
    <property type="match status" value="1"/>
</dbReference>
<sequence length="225" mass="24955">MKAVNNVNSIISQKIINQDPSNQKKIDDILLNLDGTDNKKNLGANSLLAVSLAVRKSAIILNKENYSNFKKDVSLPYPLMNIINGGAHADNDLNIQEFMIRPDSAKNFMDAIEKCFLVIQNLKKILKSKKFLTNVGDEGGFAPSINSNEEALNLIVDAIESAQLKPGLDISICLDVAANELVDKKGNYSIQSDRHETVDNVVKYYQNLVSKYPIKSIEDPFAEED</sequence>
<dbReference type="PRINTS" id="PR00148">
    <property type="entry name" value="ENOLASE"/>
</dbReference>
<protein>
    <recommendedName>
        <fullName evidence="3">phosphopyruvate hydratase</fullName>
        <ecNumber evidence="3">4.2.1.11</ecNumber>
    </recommendedName>
</protein>
<dbReference type="PANTHER" id="PTHR11902">
    <property type="entry name" value="ENOLASE"/>
    <property type="match status" value="1"/>
</dbReference>
<evidence type="ECO:0000256" key="2">
    <source>
        <dbReference type="ARBA" id="ARBA00009604"/>
    </source>
</evidence>
<dbReference type="GO" id="GO:0004634">
    <property type="term" value="F:phosphopyruvate hydratase activity"/>
    <property type="evidence" value="ECO:0007669"/>
    <property type="project" value="UniProtKB-EC"/>
</dbReference>
<dbReference type="Gene3D" id="3.30.390.10">
    <property type="entry name" value="Enolase-like, N-terminal domain"/>
    <property type="match status" value="1"/>
</dbReference>
<comment type="pathway">
    <text evidence="1">Carbohydrate degradation; glycolysis; pyruvate from D-glyceraldehyde 3-phosphate: step 4/5.</text>
</comment>
<organism evidence="9">
    <name type="scientific">marine metagenome</name>
    <dbReference type="NCBI Taxonomy" id="408172"/>
    <lineage>
        <taxon>unclassified sequences</taxon>
        <taxon>metagenomes</taxon>
        <taxon>ecological metagenomes</taxon>
    </lineage>
</organism>
<name>A0A382KVB5_9ZZZZ</name>
<dbReference type="InterPro" id="IPR000941">
    <property type="entry name" value="Enolase"/>
</dbReference>
<evidence type="ECO:0000256" key="6">
    <source>
        <dbReference type="ARBA" id="ARBA00023239"/>
    </source>
</evidence>
<dbReference type="SMART" id="SM01193">
    <property type="entry name" value="Enolase_N"/>
    <property type="match status" value="1"/>
</dbReference>
<comment type="similarity">
    <text evidence="2">Belongs to the enolase family.</text>
</comment>
<dbReference type="InterPro" id="IPR020810">
    <property type="entry name" value="Enolase_C"/>
</dbReference>
<dbReference type="EC" id="4.2.1.11" evidence="3"/>
<dbReference type="AlphaFoldDB" id="A0A382KVB5"/>
<evidence type="ECO:0000256" key="5">
    <source>
        <dbReference type="ARBA" id="ARBA00023152"/>
    </source>
</evidence>
<feature type="non-terminal residue" evidence="9">
    <location>
        <position position="225"/>
    </location>
</feature>
<reference evidence="9" key="1">
    <citation type="submission" date="2018-05" db="EMBL/GenBank/DDBJ databases">
        <authorList>
            <person name="Lanie J.A."/>
            <person name="Ng W.-L."/>
            <person name="Kazmierczak K.M."/>
            <person name="Andrzejewski T.M."/>
            <person name="Davidsen T.M."/>
            <person name="Wayne K.J."/>
            <person name="Tettelin H."/>
            <person name="Glass J.I."/>
            <person name="Rusch D."/>
            <person name="Podicherti R."/>
            <person name="Tsui H.-C.T."/>
            <person name="Winkler M.E."/>
        </authorList>
    </citation>
    <scope>NUCLEOTIDE SEQUENCE</scope>
</reference>
<dbReference type="InterPro" id="IPR029017">
    <property type="entry name" value="Enolase-like_N"/>
</dbReference>
<keyword evidence="5" id="KW-0324">Glycolysis</keyword>